<dbReference type="HOGENOM" id="CLU_1864288_0_0_12"/>
<feature type="chain" id="PRO_5003686414" description="Lipoprotein" evidence="1">
    <location>
        <begin position="19"/>
        <end position="137"/>
    </location>
</feature>
<proteinExistence type="predicted"/>
<dbReference type="RefSeq" id="WP_014803996.1">
    <property type="nucleotide sequence ID" value="NC_018020.1"/>
</dbReference>
<sequence length="137" mass="15192">MYRVFALLIVTLQLGACAMSAPVDENYYGGTDKIAGGRAPSVPVVTFDKANLRFDFTASIDPESQAEVPTYFIYVYPSVPTKFYEARFIDRAISPPSPRSVYLTSVPYSPMTVILTGFDGYRESAITGQNMITFEYP</sequence>
<gene>
    <name evidence="2" type="ordered locus">Turpa_2855</name>
</gene>
<dbReference type="EMBL" id="CP002959">
    <property type="protein sequence ID" value="AFM13494.1"/>
    <property type="molecule type" value="Genomic_DNA"/>
</dbReference>
<protein>
    <recommendedName>
        <fullName evidence="4">Lipoprotein</fullName>
    </recommendedName>
</protein>
<dbReference type="Proteomes" id="UP000006048">
    <property type="component" value="Chromosome"/>
</dbReference>
<dbReference type="KEGG" id="tpx:Turpa_2855"/>
<reference evidence="2 3" key="1">
    <citation type="submission" date="2012-06" db="EMBL/GenBank/DDBJ databases">
        <title>The complete chromosome of genome of Turneriella parva DSM 21527.</title>
        <authorList>
            <consortium name="US DOE Joint Genome Institute (JGI-PGF)"/>
            <person name="Lucas S."/>
            <person name="Han J."/>
            <person name="Lapidus A."/>
            <person name="Bruce D."/>
            <person name="Goodwin L."/>
            <person name="Pitluck S."/>
            <person name="Peters L."/>
            <person name="Kyrpides N."/>
            <person name="Mavromatis K."/>
            <person name="Ivanova N."/>
            <person name="Mikhailova N."/>
            <person name="Chertkov O."/>
            <person name="Detter J.C."/>
            <person name="Tapia R."/>
            <person name="Han C."/>
            <person name="Land M."/>
            <person name="Hauser L."/>
            <person name="Markowitz V."/>
            <person name="Cheng J.-F."/>
            <person name="Hugenholtz P."/>
            <person name="Woyke T."/>
            <person name="Wu D."/>
            <person name="Gronow S."/>
            <person name="Wellnitz S."/>
            <person name="Brambilla E."/>
            <person name="Klenk H.-P."/>
            <person name="Eisen J.A."/>
        </authorList>
    </citation>
    <scope>NUCLEOTIDE SEQUENCE [LARGE SCALE GENOMIC DNA]</scope>
    <source>
        <strain evidence="3">ATCC BAA-1111 / DSM 21527 / NCTC 11395 / H</strain>
    </source>
</reference>
<evidence type="ECO:0000313" key="2">
    <source>
        <dbReference type="EMBL" id="AFM13494.1"/>
    </source>
</evidence>
<evidence type="ECO:0000313" key="3">
    <source>
        <dbReference type="Proteomes" id="UP000006048"/>
    </source>
</evidence>
<dbReference type="AlphaFoldDB" id="I4B887"/>
<dbReference type="STRING" id="869212.Turpa_2855"/>
<name>I4B887_TURPD</name>
<keyword evidence="3" id="KW-1185">Reference proteome</keyword>
<organism evidence="2 3">
    <name type="scientific">Turneriella parva (strain ATCC BAA-1111 / DSM 21527 / NCTC 11395 / H)</name>
    <name type="common">Leptospira parva</name>
    <dbReference type="NCBI Taxonomy" id="869212"/>
    <lineage>
        <taxon>Bacteria</taxon>
        <taxon>Pseudomonadati</taxon>
        <taxon>Spirochaetota</taxon>
        <taxon>Spirochaetia</taxon>
        <taxon>Leptospirales</taxon>
        <taxon>Leptospiraceae</taxon>
        <taxon>Turneriella</taxon>
    </lineage>
</organism>
<accession>I4B887</accession>
<evidence type="ECO:0000256" key="1">
    <source>
        <dbReference type="SAM" id="SignalP"/>
    </source>
</evidence>
<feature type="signal peptide" evidence="1">
    <location>
        <begin position="1"/>
        <end position="18"/>
    </location>
</feature>
<evidence type="ECO:0008006" key="4">
    <source>
        <dbReference type="Google" id="ProtNLM"/>
    </source>
</evidence>
<keyword evidence="1" id="KW-0732">Signal</keyword>